<accession>A0A9W6TFW2</accession>
<dbReference type="InterPro" id="IPR027417">
    <property type="entry name" value="P-loop_NTPase"/>
</dbReference>
<name>A0A9W6TFW2_9STRA</name>
<evidence type="ECO:0000313" key="2">
    <source>
        <dbReference type="Proteomes" id="UP001165083"/>
    </source>
</evidence>
<dbReference type="InterPro" id="IPR052980">
    <property type="entry name" value="Crinkler_effector"/>
</dbReference>
<dbReference type="AlphaFoldDB" id="A0A9W6TFW2"/>
<reference evidence="1" key="1">
    <citation type="submission" date="2023-04" db="EMBL/GenBank/DDBJ databases">
        <title>Phytophthora lilii NBRC 32176.</title>
        <authorList>
            <person name="Ichikawa N."/>
            <person name="Sato H."/>
            <person name="Tonouchi N."/>
        </authorList>
    </citation>
    <scope>NUCLEOTIDE SEQUENCE</scope>
    <source>
        <strain evidence="1">NBRC 32176</strain>
    </source>
</reference>
<dbReference type="SUPFAM" id="SSF52540">
    <property type="entry name" value="P-loop containing nucleoside triphosphate hydrolases"/>
    <property type="match status" value="1"/>
</dbReference>
<dbReference type="EMBL" id="BSXW01000129">
    <property type="protein sequence ID" value="GMF12709.1"/>
    <property type="molecule type" value="Genomic_DNA"/>
</dbReference>
<evidence type="ECO:0000313" key="1">
    <source>
        <dbReference type="EMBL" id="GMF12709.1"/>
    </source>
</evidence>
<dbReference type="PANTHER" id="PTHR33129:SF1">
    <property type="entry name" value="ATP-BINDING PROTEIN"/>
    <property type="match status" value="1"/>
</dbReference>
<dbReference type="Proteomes" id="UP001165083">
    <property type="component" value="Unassembled WGS sequence"/>
</dbReference>
<dbReference type="PANTHER" id="PTHR33129">
    <property type="entry name" value="PROTEIN KINASE DOMAIN-CONTAINING PROTEIN-RELATED"/>
    <property type="match status" value="1"/>
</dbReference>
<proteinExistence type="predicted"/>
<comment type="caution">
    <text evidence="1">The sequence shown here is derived from an EMBL/GenBank/DDBJ whole genome shotgun (WGS) entry which is preliminary data.</text>
</comment>
<sequence>MLDQDSVQQFVNAIAATELLPLTSEPQNGRMYSYGGVRPGSAEPAVLELPRGVHWLSDTLPAETAAYPSRLYVRPAYKVLLLLAMAFVDHPEVPHHRVMITGSSGTGKTSFISWVLRHLRRLEKPPVIILDIAGFFCRIASDGAVTAGTRGTSFRRELAVRSTVYLCDSTWADEVEFIDHEIRARTVVMAPPMHTVSTRGPLDTMRTLVLVMPLWTMAELETCRLTCYLRSVSQETLLELYQLWGGVVRWTLGTPKQEARHEFARSLEWLPFASVIQIVRNGGLVGVSDFKKQCDEDDADGDITVGARLIHMHVDSDSTFQLSGVAICSSLACSLLIGACSRQLQSAQDFVDRRDCTTEPRTMQLFFQQVQQELFERESATP</sequence>
<gene>
    <name evidence="1" type="ORF">Plil01_000328000</name>
</gene>
<organism evidence="1 2">
    <name type="scientific">Phytophthora lilii</name>
    <dbReference type="NCBI Taxonomy" id="2077276"/>
    <lineage>
        <taxon>Eukaryota</taxon>
        <taxon>Sar</taxon>
        <taxon>Stramenopiles</taxon>
        <taxon>Oomycota</taxon>
        <taxon>Peronosporomycetes</taxon>
        <taxon>Peronosporales</taxon>
        <taxon>Peronosporaceae</taxon>
        <taxon>Phytophthora</taxon>
    </lineage>
</organism>
<dbReference type="OrthoDB" id="19861at2759"/>
<protein>
    <submittedName>
        <fullName evidence="1">Unnamed protein product</fullName>
    </submittedName>
</protein>
<keyword evidence="2" id="KW-1185">Reference proteome</keyword>